<dbReference type="EMBL" id="JBHRTI010000004">
    <property type="protein sequence ID" value="MFC3148341.1"/>
    <property type="molecule type" value="Genomic_DNA"/>
</dbReference>
<gene>
    <name evidence="1" type="ORF">ACFOEN_11875</name>
</gene>
<dbReference type="Proteomes" id="UP001595556">
    <property type="component" value="Unassembled WGS sequence"/>
</dbReference>
<evidence type="ECO:0000313" key="2">
    <source>
        <dbReference type="Proteomes" id="UP001595556"/>
    </source>
</evidence>
<proteinExistence type="predicted"/>
<keyword evidence="2" id="KW-1185">Reference proteome</keyword>
<organism evidence="1 2">
    <name type="scientific">Piscinibacterium candidicorallinum</name>
    <dbReference type="NCBI Taxonomy" id="1793872"/>
    <lineage>
        <taxon>Bacteria</taxon>
        <taxon>Pseudomonadati</taxon>
        <taxon>Pseudomonadota</taxon>
        <taxon>Betaproteobacteria</taxon>
        <taxon>Burkholderiales</taxon>
        <taxon>Piscinibacterium</taxon>
    </lineage>
</organism>
<name>A0ABV7H6V6_9BURK</name>
<comment type="caution">
    <text evidence="1">The sequence shown here is derived from an EMBL/GenBank/DDBJ whole genome shotgun (WGS) entry which is preliminary data.</text>
</comment>
<sequence length="129" mass="14523">MLSTPGAIGEAQEWFIERRAADGVALMFTRVLEDGGFGRDKEFLPDDEAFRVHPDQDSCLRLFDYVERIEIPLVLNNWVLMDAGNLSLTVETRGNAVSISSLSAIAYVDDPDPRMMQLLELTYAVIERD</sequence>
<accession>A0ABV7H6V6</accession>
<reference evidence="2" key="1">
    <citation type="journal article" date="2019" name="Int. J. Syst. Evol. Microbiol.">
        <title>The Global Catalogue of Microorganisms (GCM) 10K type strain sequencing project: providing services to taxonomists for standard genome sequencing and annotation.</title>
        <authorList>
            <consortium name="The Broad Institute Genomics Platform"/>
            <consortium name="The Broad Institute Genome Sequencing Center for Infectious Disease"/>
            <person name="Wu L."/>
            <person name="Ma J."/>
        </authorList>
    </citation>
    <scope>NUCLEOTIDE SEQUENCE [LARGE SCALE GENOMIC DNA]</scope>
    <source>
        <strain evidence="2">KCTC 52168</strain>
    </source>
</reference>
<evidence type="ECO:0000313" key="1">
    <source>
        <dbReference type="EMBL" id="MFC3148341.1"/>
    </source>
</evidence>
<protein>
    <submittedName>
        <fullName evidence="1">Uncharacterized protein</fullName>
    </submittedName>
</protein>
<dbReference type="RefSeq" id="WP_377304173.1">
    <property type="nucleotide sequence ID" value="NZ_CP180191.1"/>
</dbReference>